<dbReference type="InterPro" id="IPR001387">
    <property type="entry name" value="Cro/C1-type_HTH"/>
</dbReference>
<dbReference type="EMBL" id="WEAY01000002">
    <property type="protein sequence ID" value="KAB6839029.1"/>
    <property type="molecule type" value="Genomic_DNA"/>
</dbReference>
<evidence type="ECO:0000259" key="1">
    <source>
        <dbReference type="PROSITE" id="PS50943"/>
    </source>
</evidence>
<reference evidence="4 5" key="1">
    <citation type="journal article" date="2019" name="Nat. Med.">
        <title>A library of human gut bacterial isolates paired with longitudinal multiomics data enables mechanistic microbiome research.</title>
        <authorList>
            <person name="Poyet M."/>
            <person name="Groussin M."/>
            <person name="Gibbons S.M."/>
            <person name="Avila-Pacheco J."/>
            <person name="Jiang X."/>
            <person name="Kearney S.M."/>
            <person name="Perrotta A.R."/>
            <person name="Berdy B."/>
            <person name="Zhao S."/>
            <person name="Lieberman T.D."/>
            <person name="Swanson P.K."/>
            <person name="Smith M."/>
            <person name="Roesemann S."/>
            <person name="Alexander J.E."/>
            <person name="Rich S.A."/>
            <person name="Livny J."/>
            <person name="Vlamakis H."/>
            <person name="Clish C."/>
            <person name="Bullock K."/>
            <person name="Deik A."/>
            <person name="Scott J."/>
            <person name="Pierce K.A."/>
            <person name="Xavier R.J."/>
            <person name="Alm E.J."/>
        </authorList>
    </citation>
    <scope>NUCLEOTIDE SEQUENCE [LARGE SCALE GENOMIC DNA]</scope>
    <source>
        <strain evidence="3 4">BIOML-A166</strain>
        <strain evidence="2 5">BIOML-A320</strain>
    </source>
</reference>
<dbReference type="Proteomes" id="UP000478746">
    <property type="component" value="Unassembled WGS sequence"/>
</dbReference>
<evidence type="ECO:0000313" key="2">
    <source>
        <dbReference type="EMBL" id="KAB6839029.1"/>
    </source>
</evidence>
<dbReference type="SUPFAM" id="SSF47413">
    <property type="entry name" value="lambda repressor-like DNA-binding domains"/>
    <property type="match status" value="1"/>
</dbReference>
<comment type="caution">
    <text evidence="3">The sequence shown here is derived from an EMBL/GenBank/DDBJ whole genome shotgun (WGS) entry which is preliminary data.</text>
</comment>
<dbReference type="Pfam" id="PF01381">
    <property type="entry name" value="HTH_3"/>
    <property type="match status" value="1"/>
</dbReference>
<proteinExistence type="predicted"/>
<dbReference type="CDD" id="cd00093">
    <property type="entry name" value="HTH_XRE"/>
    <property type="match status" value="1"/>
</dbReference>
<dbReference type="AlphaFoldDB" id="A0A6A2SEL7"/>
<organism evidence="3 4">
    <name type="scientific">Bifidobacterium longum</name>
    <dbReference type="NCBI Taxonomy" id="216816"/>
    <lineage>
        <taxon>Bacteria</taxon>
        <taxon>Bacillati</taxon>
        <taxon>Actinomycetota</taxon>
        <taxon>Actinomycetes</taxon>
        <taxon>Bifidobacteriales</taxon>
        <taxon>Bifidobacteriaceae</taxon>
        <taxon>Bifidobacterium</taxon>
    </lineage>
</organism>
<dbReference type="InterPro" id="IPR010982">
    <property type="entry name" value="Lambda_DNA-bd_dom_sf"/>
</dbReference>
<evidence type="ECO:0000313" key="5">
    <source>
        <dbReference type="Proteomes" id="UP000478746"/>
    </source>
</evidence>
<protein>
    <submittedName>
        <fullName evidence="3">Helix-turn-helix transcriptional regulator</fullName>
    </submittedName>
</protein>
<dbReference type="EMBL" id="WDVF01000002">
    <property type="protein sequence ID" value="KAB7137744.1"/>
    <property type="molecule type" value="Genomic_DNA"/>
</dbReference>
<feature type="domain" description="HTH cro/C1-type" evidence="1">
    <location>
        <begin position="7"/>
        <end position="51"/>
    </location>
</feature>
<dbReference type="GO" id="GO:0003677">
    <property type="term" value="F:DNA binding"/>
    <property type="evidence" value="ECO:0007669"/>
    <property type="project" value="InterPro"/>
</dbReference>
<gene>
    <name evidence="3" type="ORF">GBC97_01415</name>
    <name evidence="2" type="ORF">GBK08_01505</name>
</gene>
<sequence length="175" mass="19203">MRANHVTQRELADSVGMSEQALSNKLRGLKNFTLRDVSRIADFFDVSTDFVLGRGCARGFFTRGTSRLGSSFRLPLLRSQRKNDAIVFRYALRVSGFHCCSANTCTMRSVATSSGPSGMSSVARCTILYRRLLIVCADRPAALRVSVHPLMLSRHGTGALILFLMIHHAPLALSG</sequence>
<evidence type="ECO:0000313" key="3">
    <source>
        <dbReference type="EMBL" id="KAB7137744.1"/>
    </source>
</evidence>
<dbReference type="PROSITE" id="PS50943">
    <property type="entry name" value="HTH_CROC1"/>
    <property type="match status" value="1"/>
</dbReference>
<evidence type="ECO:0000313" key="4">
    <source>
        <dbReference type="Proteomes" id="UP000461165"/>
    </source>
</evidence>
<dbReference type="Proteomes" id="UP000461165">
    <property type="component" value="Unassembled WGS sequence"/>
</dbReference>
<dbReference type="Gene3D" id="1.10.260.40">
    <property type="entry name" value="lambda repressor-like DNA-binding domains"/>
    <property type="match status" value="1"/>
</dbReference>
<name>A0A6A2SEL7_BIFLN</name>
<accession>A0A6A2SEL7</accession>